<dbReference type="OrthoDB" id="9836527at2"/>
<reference evidence="2 3" key="1">
    <citation type="submission" date="2019-01" db="EMBL/GenBank/DDBJ databases">
        <title>Lacibacter sp. strain TTM-7.</title>
        <authorList>
            <person name="Chen W.-M."/>
        </authorList>
    </citation>
    <scope>NUCLEOTIDE SEQUENCE [LARGE SCALE GENOMIC DNA]</scope>
    <source>
        <strain evidence="2 3">TTM-7</strain>
    </source>
</reference>
<feature type="transmembrane region" description="Helical" evidence="1">
    <location>
        <begin position="64"/>
        <end position="86"/>
    </location>
</feature>
<protein>
    <submittedName>
        <fullName evidence="2">Uncharacterized protein</fullName>
    </submittedName>
</protein>
<evidence type="ECO:0000313" key="2">
    <source>
        <dbReference type="EMBL" id="RXK58496.1"/>
    </source>
</evidence>
<sequence length="117" mass="13521">MKRFKLIEFYNSVLLITGFFISWLISSDNSLLLTAYFTIGAVHIVGMLVHAANKWFTNRSSLRLYYHWLITILILLVPFGFGLFILLYTAPVLAIIYTIICKLEINALQLKELVHLK</sequence>
<keyword evidence="3" id="KW-1185">Reference proteome</keyword>
<organism evidence="2 3">
    <name type="scientific">Lacibacter luteus</name>
    <dbReference type="NCBI Taxonomy" id="2508719"/>
    <lineage>
        <taxon>Bacteria</taxon>
        <taxon>Pseudomonadati</taxon>
        <taxon>Bacteroidota</taxon>
        <taxon>Chitinophagia</taxon>
        <taxon>Chitinophagales</taxon>
        <taxon>Chitinophagaceae</taxon>
        <taxon>Lacibacter</taxon>
    </lineage>
</organism>
<evidence type="ECO:0000313" key="3">
    <source>
        <dbReference type="Proteomes" id="UP000290204"/>
    </source>
</evidence>
<gene>
    <name evidence="2" type="ORF">ESA94_17825</name>
</gene>
<dbReference type="Proteomes" id="UP000290204">
    <property type="component" value="Unassembled WGS sequence"/>
</dbReference>
<keyword evidence="1" id="KW-0472">Membrane</keyword>
<dbReference type="AlphaFoldDB" id="A0A4Q1CF34"/>
<keyword evidence="1" id="KW-0812">Transmembrane</keyword>
<feature type="transmembrane region" description="Helical" evidence="1">
    <location>
        <begin position="31"/>
        <end position="52"/>
    </location>
</feature>
<dbReference type="EMBL" id="SDHW01000006">
    <property type="protein sequence ID" value="RXK58496.1"/>
    <property type="molecule type" value="Genomic_DNA"/>
</dbReference>
<keyword evidence="1" id="KW-1133">Transmembrane helix</keyword>
<comment type="caution">
    <text evidence="2">The sequence shown here is derived from an EMBL/GenBank/DDBJ whole genome shotgun (WGS) entry which is preliminary data.</text>
</comment>
<dbReference type="RefSeq" id="WP_129132297.1">
    <property type="nucleotide sequence ID" value="NZ_SDHW01000006.1"/>
</dbReference>
<name>A0A4Q1CF34_9BACT</name>
<evidence type="ECO:0000256" key="1">
    <source>
        <dbReference type="SAM" id="Phobius"/>
    </source>
</evidence>
<proteinExistence type="predicted"/>
<accession>A0A4Q1CF34</accession>
<feature type="transmembrane region" description="Helical" evidence="1">
    <location>
        <begin position="7"/>
        <end position="25"/>
    </location>
</feature>